<dbReference type="Proteomes" id="UP001165082">
    <property type="component" value="Unassembled WGS sequence"/>
</dbReference>
<dbReference type="InterPro" id="IPR013320">
    <property type="entry name" value="ConA-like_dom_sf"/>
</dbReference>
<feature type="transmembrane region" description="Helical" evidence="3">
    <location>
        <begin position="112"/>
        <end position="132"/>
    </location>
</feature>
<protein>
    <submittedName>
        <fullName evidence="4">Uncharacterized protein</fullName>
    </submittedName>
</protein>
<feature type="repeat" description="Filamin" evidence="1">
    <location>
        <begin position="1605"/>
        <end position="1692"/>
    </location>
</feature>
<feature type="compositionally biased region" description="Low complexity" evidence="2">
    <location>
        <begin position="38"/>
        <end position="57"/>
    </location>
</feature>
<accession>A0A9W7FWW5</accession>
<evidence type="ECO:0000256" key="2">
    <source>
        <dbReference type="SAM" id="MobiDB-lite"/>
    </source>
</evidence>
<keyword evidence="3" id="KW-0472">Membrane</keyword>
<feature type="region of interest" description="Disordered" evidence="2">
    <location>
        <begin position="1602"/>
        <end position="1631"/>
    </location>
</feature>
<dbReference type="SUPFAM" id="SSF81296">
    <property type="entry name" value="E set domains"/>
    <property type="match status" value="1"/>
</dbReference>
<dbReference type="Gene3D" id="2.60.120.200">
    <property type="match status" value="1"/>
</dbReference>
<keyword evidence="3" id="KW-0812">Transmembrane</keyword>
<evidence type="ECO:0000313" key="4">
    <source>
        <dbReference type="EMBL" id="GMI20927.1"/>
    </source>
</evidence>
<gene>
    <name evidence="4" type="ORF">TrRE_jg3601</name>
</gene>
<keyword evidence="3" id="KW-1133">Transmembrane helix</keyword>
<dbReference type="Gene3D" id="2.60.40.10">
    <property type="entry name" value="Immunoglobulins"/>
    <property type="match status" value="1"/>
</dbReference>
<dbReference type="InterPro" id="IPR017868">
    <property type="entry name" value="Filamin/ABP280_repeat-like"/>
</dbReference>
<dbReference type="OrthoDB" id="190260at2759"/>
<evidence type="ECO:0000256" key="1">
    <source>
        <dbReference type="PROSITE-ProRule" id="PRU00087"/>
    </source>
</evidence>
<name>A0A9W7FWW5_9STRA</name>
<feature type="region of interest" description="Disordered" evidence="2">
    <location>
        <begin position="1"/>
        <end position="79"/>
    </location>
</feature>
<evidence type="ECO:0000256" key="3">
    <source>
        <dbReference type="SAM" id="Phobius"/>
    </source>
</evidence>
<evidence type="ECO:0000313" key="5">
    <source>
        <dbReference type="Proteomes" id="UP001165082"/>
    </source>
</evidence>
<keyword evidence="5" id="KW-1185">Reference proteome</keyword>
<proteinExistence type="predicted"/>
<dbReference type="Pfam" id="PF00630">
    <property type="entry name" value="Filamin"/>
    <property type="match status" value="1"/>
</dbReference>
<dbReference type="PROSITE" id="PS50194">
    <property type="entry name" value="FILAMIN_REPEAT"/>
    <property type="match status" value="1"/>
</dbReference>
<feature type="compositionally biased region" description="Pro residues" evidence="2">
    <location>
        <begin position="69"/>
        <end position="79"/>
    </location>
</feature>
<comment type="caution">
    <text evidence="4">The sequence shown here is derived from an EMBL/GenBank/DDBJ whole genome shotgun (WGS) entry which is preliminary data.</text>
</comment>
<dbReference type="InterPro" id="IPR013783">
    <property type="entry name" value="Ig-like_fold"/>
</dbReference>
<dbReference type="SUPFAM" id="SSF49899">
    <property type="entry name" value="Concanavalin A-like lectins/glucanases"/>
    <property type="match status" value="1"/>
</dbReference>
<sequence length="1704" mass="185788">MSHPSQFSDATEADDLSSQPTEIDAENPMHYSPALTMHTPDLSLHSSSTLSTRPSTLEVEAAPAKRKPPPSTPPSTPPGPCCKCCSGCNRCWRCIVSPLYHKNPYIRLPARFLVFLAFIYFCYSIYVVSDLLKLLKCEKASCDDWCVRMDTGRIISLARTDNHLDFETEAIFRYPAKTQVGMGTSELKLNYGGKTMMVMTSSVPSFTHEDGTVSNTLMYGESRMFVNASGELGNLDLGAELFGKVMSEKAVELEIEVKATVTTWAFSYFPITLTMPTRKEAYTCRQVNASTICDVGTLEQFNEISCVAPNMYPIQDPIIHSINFLPTETENPNHVKLMSNFTVDHGSSLKLFADFPTISVNVYTTDSFNPYSEQDRLTNQYVPIATVTVMDARMHGKVVTGLVEIDVEGTDDQILEFQDIIDILLDDSDEPEVLLYIQGIADTGNDSFLQRILALMPTIKMLDYENVNVNTIASNFNLSDTVKLQSMSLTSIGEDPEGNLETGLSSTMYINIPYNCYGEVPPLSMDLLDPDDTSNVLLRGTLEKFILYGEDSPAAGGFRVSIMDVNRLISLASDGRITELKVTGTPSSTLFLSQVLAKQELDIEPVIAGMLGGKNASIDLNSFDVNASLTFDESSSSSSTNPAFHSYFNANISNVPVTFDINVGALNLTITSSFPPSASQESVFQLVTSETMCPKDKFCKVNAAMSIMTIPTRSMLTAYTNQEDVTVSGHGTISNEPNISLPVFTLPTFPVLSSIQNLTDLIDDEATCSTKSGLCLLDGAVRVETLNVIGSTVSGGDIDVPCVFGEGLCPLYTPAEIQSLPPTSAAMGINVTVDVADYVPFLNKFVVDFPEINLGIDMGDKADSLSLDISPLSISDSLTFTQIIYAGGSVNDWSAIFRALYTFNDQGANITTHGSPSAQPGSLSSAIPDITMRISSDSNDFNFQLPDLPLPYKEANNSAPQWILVETTATSAKFQIEMSFSNPIPVALTMENVHVSMLFNNGTADVEIARVELPGDKFELQNGNNTLLSWLTLQGDPGATSCKADCYDKTSEAERVDCIPCTATLFLKDFLARDPTAVTLAVTFDNLYGDTVTTTIPLLMYDDSKENQLNQARSKDFIDTVVDIESLLSRALYFEMDFSSTIYNILTNILGTALGNIPGELDVSIDNIFSFSFATEKMFVQAVDFSDTDGVPKTMPLAKLPWPYNVCKDGLSDCPVDLNAMGVRDVASDQVTEIPSGSQSGEIDVPITGSFKALARAIQELYVQGRFCLHLTDGLVDLSLKCDSSANPAGVPCDSSGGEFGLTMSWGMKDVPLYRKNACHLKGDCVVMGSSSVFSYLGSQELIQPNDFTVSGGVEVTTEKITLNNNGDGWGSVFRNNKVNLFDSFVATFKFKYSCWRSCSDTGGFAFVMQNKMRNAVGNQEDASVTFKTEGLRNIPPLINNVFVDIEGKTKINAGGYKGIDNSVAVIFSNERSQMYTFLSGLAYSDDYRMSVSGWKNGGFKLPKIGSDEIGSSVREGSDLLSYIQIPTEQDLNNEQEHSVKIVYNNVWRMMYVYLDGNDVLLEIPVDLGDEIDLEGGDLGWLGFTINNVDDSSSTVEVSEFTFSQGKASPGDSTVAEEGQERSSPGKPGVFRVDARDSCGMPRRVGGEEYDIRLSKQGDSSVIVECYEVEDKGDGFYSCWYTAEEGGTYDVEYDGNTIGSIVVA</sequence>
<reference evidence="4" key="1">
    <citation type="submission" date="2022-07" db="EMBL/GenBank/DDBJ databases">
        <title>Genome analysis of Parmales, a sister group of diatoms, reveals the evolutionary specialization of diatoms from phago-mixotrophs to photoautotrophs.</title>
        <authorList>
            <person name="Ban H."/>
            <person name="Sato S."/>
            <person name="Yoshikawa S."/>
            <person name="Kazumasa Y."/>
            <person name="Nakamura Y."/>
            <person name="Ichinomiya M."/>
            <person name="Saitoh K."/>
            <person name="Sato N."/>
            <person name="Blanc-Mathieu R."/>
            <person name="Endo H."/>
            <person name="Kuwata A."/>
            <person name="Ogata H."/>
        </authorList>
    </citation>
    <scope>NUCLEOTIDE SEQUENCE</scope>
</reference>
<organism evidence="4 5">
    <name type="scientific">Triparma retinervis</name>
    <dbReference type="NCBI Taxonomy" id="2557542"/>
    <lineage>
        <taxon>Eukaryota</taxon>
        <taxon>Sar</taxon>
        <taxon>Stramenopiles</taxon>
        <taxon>Ochrophyta</taxon>
        <taxon>Bolidophyceae</taxon>
        <taxon>Parmales</taxon>
        <taxon>Triparmaceae</taxon>
        <taxon>Triparma</taxon>
    </lineage>
</organism>
<dbReference type="EMBL" id="BRXZ01008078">
    <property type="protein sequence ID" value="GMI20927.1"/>
    <property type="molecule type" value="Genomic_DNA"/>
</dbReference>
<dbReference type="InterPro" id="IPR014756">
    <property type="entry name" value="Ig_E-set"/>
</dbReference>